<comment type="caution">
    <text evidence="2">The sequence shown here is derived from an EMBL/GenBank/DDBJ whole genome shotgun (WGS) entry which is preliminary data.</text>
</comment>
<sequence>MQAYGYFLPRRRRRTISVISTISQSLSQSTSPTEDFRRMSFASSTTGSSTCARSSQGSFSSSWFPGSSSPHSFPGSFSPTSFPCSSSPHSFPGPFPPYLCPGPSPSGVCSRRADATFSRSGKSPSSRNKLSNSRSFSSKVTPFYSSAWRSVTFSSLERQFVTFRNASV</sequence>
<keyword evidence="3" id="KW-1185">Reference proteome</keyword>
<feature type="compositionally biased region" description="Polar residues" evidence="1">
    <location>
        <begin position="117"/>
        <end position="137"/>
    </location>
</feature>
<evidence type="ECO:0000313" key="3">
    <source>
        <dbReference type="Proteomes" id="UP001456524"/>
    </source>
</evidence>
<organism evidence="2 3">
    <name type="scientific">Phyllosticta citrichinensis</name>
    <dbReference type="NCBI Taxonomy" id="1130410"/>
    <lineage>
        <taxon>Eukaryota</taxon>
        <taxon>Fungi</taxon>
        <taxon>Dikarya</taxon>
        <taxon>Ascomycota</taxon>
        <taxon>Pezizomycotina</taxon>
        <taxon>Dothideomycetes</taxon>
        <taxon>Dothideomycetes incertae sedis</taxon>
        <taxon>Botryosphaeriales</taxon>
        <taxon>Phyllostictaceae</taxon>
        <taxon>Phyllosticta</taxon>
    </lineage>
</organism>
<proteinExistence type="predicted"/>
<protein>
    <submittedName>
        <fullName evidence="2">Uncharacterized protein</fullName>
    </submittedName>
</protein>
<evidence type="ECO:0000313" key="2">
    <source>
        <dbReference type="EMBL" id="KAK8154593.1"/>
    </source>
</evidence>
<reference evidence="2 3" key="1">
    <citation type="journal article" date="2022" name="G3 (Bethesda)">
        <title>Enemy or ally: a genomic approach to elucidate the lifestyle of Phyllosticta citrichinaensis.</title>
        <authorList>
            <person name="Buijs V.A."/>
            <person name="Groenewald J.Z."/>
            <person name="Haridas S."/>
            <person name="LaButti K.M."/>
            <person name="Lipzen A."/>
            <person name="Martin F.M."/>
            <person name="Barry K."/>
            <person name="Grigoriev I.V."/>
            <person name="Crous P.W."/>
            <person name="Seidl M.F."/>
        </authorList>
    </citation>
    <scope>NUCLEOTIDE SEQUENCE [LARGE SCALE GENOMIC DNA]</scope>
    <source>
        <strain evidence="2 3">CBS 129764</strain>
    </source>
</reference>
<dbReference type="EMBL" id="JBBWUH010000011">
    <property type="protein sequence ID" value="KAK8154593.1"/>
    <property type="molecule type" value="Genomic_DNA"/>
</dbReference>
<dbReference type="Proteomes" id="UP001456524">
    <property type="component" value="Unassembled WGS sequence"/>
</dbReference>
<feature type="region of interest" description="Disordered" evidence="1">
    <location>
        <begin position="111"/>
        <end position="137"/>
    </location>
</feature>
<evidence type="ECO:0000256" key="1">
    <source>
        <dbReference type="SAM" id="MobiDB-lite"/>
    </source>
</evidence>
<gene>
    <name evidence="2" type="ORF">IWX90DRAFT_59302</name>
</gene>
<name>A0ABR1XH38_9PEZI</name>
<feature type="region of interest" description="Disordered" evidence="1">
    <location>
        <begin position="63"/>
        <end position="89"/>
    </location>
</feature>
<accession>A0ABR1XH38</accession>